<dbReference type="Gene3D" id="2.60.40.790">
    <property type="match status" value="1"/>
</dbReference>
<dbReference type="GO" id="GO:0009408">
    <property type="term" value="P:response to heat"/>
    <property type="evidence" value="ECO:0007669"/>
    <property type="project" value="TreeGrafter"/>
</dbReference>
<dbReference type="Ensembl" id="ENSNMLT00000046868.1">
    <property type="protein sequence ID" value="ENSNMLP00000042196.1"/>
    <property type="gene ID" value="ENSNMLG00000025715.1"/>
</dbReference>
<dbReference type="Proteomes" id="UP000694523">
    <property type="component" value="Unplaced"/>
</dbReference>
<dbReference type="GO" id="GO:0042026">
    <property type="term" value="P:protein refolding"/>
    <property type="evidence" value="ECO:0007669"/>
    <property type="project" value="TreeGrafter"/>
</dbReference>
<feature type="domain" description="SHSP" evidence="3">
    <location>
        <begin position="71"/>
        <end position="180"/>
    </location>
</feature>
<dbReference type="GO" id="GO:0043066">
    <property type="term" value="P:negative regulation of apoptotic process"/>
    <property type="evidence" value="ECO:0007669"/>
    <property type="project" value="TreeGrafter"/>
</dbReference>
<evidence type="ECO:0000259" key="3">
    <source>
        <dbReference type="PROSITE" id="PS01031"/>
    </source>
</evidence>
<dbReference type="InterPro" id="IPR002068">
    <property type="entry name" value="A-crystallin/Hsp20_dom"/>
</dbReference>
<dbReference type="PANTHER" id="PTHR45640:SF7">
    <property type="entry name" value="HEAT SHOCK PROTEIN BETA-1"/>
    <property type="match status" value="1"/>
</dbReference>
<protein>
    <recommendedName>
        <fullName evidence="3">SHSP domain-containing protein</fullName>
    </recommendedName>
</protein>
<evidence type="ECO:0000256" key="2">
    <source>
        <dbReference type="RuleBase" id="RU003616"/>
    </source>
</evidence>
<reference evidence="4" key="2">
    <citation type="submission" date="2025-09" db="UniProtKB">
        <authorList>
            <consortium name="Ensembl"/>
        </authorList>
    </citation>
    <scope>IDENTIFICATION</scope>
</reference>
<reference evidence="4" key="1">
    <citation type="submission" date="2025-08" db="UniProtKB">
        <authorList>
            <consortium name="Ensembl"/>
        </authorList>
    </citation>
    <scope>IDENTIFICATION</scope>
</reference>
<dbReference type="AlphaFoldDB" id="A0A8C6WZ45"/>
<dbReference type="GO" id="GO:0005737">
    <property type="term" value="C:cytoplasm"/>
    <property type="evidence" value="ECO:0007669"/>
    <property type="project" value="TreeGrafter"/>
</dbReference>
<accession>A0A8C6WZ45</accession>
<dbReference type="PROSITE" id="PS01031">
    <property type="entry name" value="SHSP"/>
    <property type="match status" value="1"/>
</dbReference>
<dbReference type="SUPFAM" id="SSF49764">
    <property type="entry name" value="HSP20-like chaperones"/>
    <property type="match status" value="1"/>
</dbReference>
<keyword evidence="5" id="KW-1185">Reference proteome</keyword>
<organism evidence="4 5">
    <name type="scientific">Neogobius melanostomus</name>
    <name type="common">round goby</name>
    <dbReference type="NCBI Taxonomy" id="47308"/>
    <lineage>
        <taxon>Eukaryota</taxon>
        <taxon>Metazoa</taxon>
        <taxon>Chordata</taxon>
        <taxon>Craniata</taxon>
        <taxon>Vertebrata</taxon>
        <taxon>Euteleostomi</taxon>
        <taxon>Actinopterygii</taxon>
        <taxon>Neopterygii</taxon>
        <taxon>Teleostei</taxon>
        <taxon>Neoteleostei</taxon>
        <taxon>Acanthomorphata</taxon>
        <taxon>Gobiaria</taxon>
        <taxon>Gobiiformes</taxon>
        <taxon>Gobioidei</taxon>
        <taxon>Gobiidae</taxon>
        <taxon>Benthophilinae</taxon>
        <taxon>Neogobiini</taxon>
        <taxon>Neogobius</taxon>
    </lineage>
</organism>
<dbReference type="PRINTS" id="PR00299">
    <property type="entry name" value="ACRYSTALLIN"/>
</dbReference>
<dbReference type="InterPro" id="IPR008978">
    <property type="entry name" value="HSP20-like_chaperone"/>
</dbReference>
<evidence type="ECO:0000313" key="4">
    <source>
        <dbReference type="Ensembl" id="ENSNMLP00000042196.1"/>
    </source>
</evidence>
<comment type="similarity">
    <text evidence="1 2">Belongs to the small heat shock protein (HSP20) family.</text>
</comment>
<evidence type="ECO:0000313" key="5">
    <source>
        <dbReference type="Proteomes" id="UP000694523"/>
    </source>
</evidence>
<proteinExistence type="inferred from homology"/>
<dbReference type="GO" id="GO:0051082">
    <property type="term" value="F:unfolded protein binding"/>
    <property type="evidence" value="ECO:0007669"/>
    <property type="project" value="TreeGrafter"/>
</dbReference>
<sequence>MSNQVKSQLSAEHHGTAGPWYPLRKWWEPSPRFNQDSGLLPPLGLGGPGSMDWLQRALSSSYWPWYSNAPPFVPHIYRPGPNAGPEQHKWRVSLDVAHFSPSEISLSVKDGFLQVGGRHEERPDEHGSVARCFTRKYRLPAEIDATKVVSSLSVDGILTVEAPVPEPPVPDTIIIPIKVN</sequence>
<dbReference type="Pfam" id="PF00011">
    <property type="entry name" value="HSP20"/>
    <property type="match status" value="1"/>
</dbReference>
<dbReference type="InterPro" id="IPR001436">
    <property type="entry name" value="Alpha-crystallin/sHSP_animal"/>
</dbReference>
<evidence type="ECO:0000256" key="1">
    <source>
        <dbReference type="PROSITE-ProRule" id="PRU00285"/>
    </source>
</evidence>
<dbReference type="PANTHER" id="PTHR45640">
    <property type="entry name" value="HEAT SHOCK PROTEIN HSP-12.2-RELATED"/>
    <property type="match status" value="1"/>
</dbReference>
<name>A0A8C6WZ45_9GOBI</name>
<dbReference type="GO" id="GO:0005634">
    <property type="term" value="C:nucleus"/>
    <property type="evidence" value="ECO:0007669"/>
    <property type="project" value="TreeGrafter"/>
</dbReference>